<evidence type="ECO:0000256" key="3">
    <source>
        <dbReference type="ARBA" id="ARBA00004991"/>
    </source>
</evidence>
<dbReference type="PANTHER" id="PTHR12726:SF0">
    <property type="entry name" value="CERAMIDE GLUCOSYLTRANSFERASE"/>
    <property type="match status" value="1"/>
</dbReference>
<dbReference type="EMBL" id="AP025591">
    <property type="protein sequence ID" value="BDG02227.1"/>
    <property type="molecule type" value="Genomic_DNA"/>
</dbReference>
<dbReference type="PANTHER" id="PTHR12726">
    <property type="entry name" value="CERAMIDE GLUCOSYLTRANSFERASE"/>
    <property type="match status" value="1"/>
</dbReference>
<comment type="pathway">
    <text evidence="3">Sphingolipid metabolism.</text>
</comment>
<keyword evidence="4" id="KW-0328">Glycosyltransferase</keyword>
<evidence type="ECO:0000256" key="5">
    <source>
        <dbReference type="ARBA" id="ARBA00022679"/>
    </source>
</evidence>
<keyword evidence="8 9" id="KW-0472">Membrane</keyword>
<evidence type="ECO:0000256" key="6">
    <source>
        <dbReference type="ARBA" id="ARBA00022692"/>
    </source>
</evidence>
<dbReference type="Pfam" id="PF13506">
    <property type="entry name" value="Glyco_transf_21"/>
    <property type="match status" value="1"/>
</dbReference>
<keyword evidence="11" id="KW-1185">Reference proteome</keyword>
<feature type="transmembrane region" description="Helical" evidence="9">
    <location>
        <begin position="303"/>
        <end position="323"/>
    </location>
</feature>
<keyword evidence="5" id="KW-0808">Transferase</keyword>
<evidence type="ECO:0000256" key="4">
    <source>
        <dbReference type="ARBA" id="ARBA00022676"/>
    </source>
</evidence>
<reference evidence="11" key="1">
    <citation type="journal article" date="2022" name="Int. J. Syst. Evol. Microbiol.">
        <title>Anaeromyxobacter oryzae sp. nov., Anaeromyxobacter diazotrophicus sp. nov. and Anaeromyxobacter paludicola sp. nov., isolated from paddy soils.</title>
        <authorList>
            <person name="Itoh H."/>
            <person name="Xu Z."/>
            <person name="Mise K."/>
            <person name="Masuda Y."/>
            <person name="Ushijima N."/>
            <person name="Hayakawa C."/>
            <person name="Shiratori Y."/>
            <person name="Senoo K."/>
        </authorList>
    </citation>
    <scope>NUCLEOTIDE SEQUENCE [LARGE SCALE GENOMIC DNA]</scope>
    <source>
        <strain evidence="11">Red232</strain>
    </source>
</reference>
<keyword evidence="6 9" id="KW-0812">Transmembrane</keyword>
<evidence type="ECO:0000256" key="2">
    <source>
        <dbReference type="ARBA" id="ARBA00004760"/>
    </source>
</evidence>
<evidence type="ECO:0000256" key="8">
    <source>
        <dbReference type="ARBA" id="ARBA00023136"/>
    </source>
</evidence>
<evidence type="ECO:0000313" key="10">
    <source>
        <dbReference type="EMBL" id="BDG02227.1"/>
    </source>
</evidence>
<name>A0ABN6MQN3_9BACT</name>
<dbReference type="InterPro" id="IPR025993">
    <property type="entry name" value="Ceramide_glucosylTrfase"/>
</dbReference>
<accession>A0ABN6MQN3</accession>
<keyword evidence="7 9" id="KW-1133">Transmembrane helix</keyword>
<sequence>MILASRALLALTAASWVYWALALLAVRRHVRARVPVPAAPLPPVSILKPVRGVDADARACFESFLRQDYPTFELVFGVADPSDPVLPLLAELRAAHPGVAVQVVVAPAPGPNRKASLLAALTRAARHDVLVSSDSDMRVEPTWLGDVVATLEPDVGLVTCPYRAADPRSLAASLEALYVGVTFLPSAIVAGDLLGMPFGMGSTLALRRRDLRALGGFAALVDYLADDYQLGARVAALGRRVVVARHVVTTVLGPTTVRDGWEREVRWARCTRASQPLGHFGFAMTFSTPLAVLALLATGLAPLGWAAVAGSLAVRWLAAAGIARATGDLAALQALPLLPLRDGLTAAVWAAAAMGRRVVWRGDVFHVDRVGRLRPVPPERTAGPEQA</sequence>
<dbReference type="NCBIfam" id="TIGR03472">
    <property type="entry name" value="HpnI"/>
    <property type="match status" value="1"/>
</dbReference>
<dbReference type="Proteomes" id="UP001162891">
    <property type="component" value="Chromosome"/>
</dbReference>
<protein>
    <submittedName>
        <fullName evidence="10">Ceramide glucosyltransferase</fullName>
    </submittedName>
</protein>
<dbReference type="Gene3D" id="3.90.550.10">
    <property type="entry name" value="Spore Coat Polysaccharide Biosynthesis Protein SpsA, Chain A"/>
    <property type="match status" value="1"/>
</dbReference>
<evidence type="ECO:0000256" key="1">
    <source>
        <dbReference type="ARBA" id="ARBA00004141"/>
    </source>
</evidence>
<dbReference type="SUPFAM" id="SSF53448">
    <property type="entry name" value="Nucleotide-diphospho-sugar transferases"/>
    <property type="match status" value="1"/>
</dbReference>
<dbReference type="RefSeq" id="WP_248359668.1">
    <property type="nucleotide sequence ID" value="NZ_AP025591.1"/>
</dbReference>
<evidence type="ECO:0000256" key="9">
    <source>
        <dbReference type="SAM" id="Phobius"/>
    </source>
</evidence>
<comment type="subcellular location">
    <subcellularLocation>
        <location evidence="1">Membrane</location>
        <topology evidence="1">Multi-pass membrane protein</topology>
    </subcellularLocation>
</comment>
<dbReference type="InterPro" id="IPR029044">
    <property type="entry name" value="Nucleotide-diphossugar_trans"/>
</dbReference>
<evidence type="ECO:0000256" key="7">
    <source>
        <dbReference type="ARBA" id="ARBA00022989"/>
    </source>
</evidence>
<dbReference type="InterPro" id="IPR017835">
    <property type="entry name" value="Hopen-assoc_HpnI"/>
</dbReference>
<proteinExistence type="predicted"/>
<comment type="pathway">
    <text evidence="2">Lipid metabolism; sphingolipid metabolism.</text>
</comment>
<gene>
    <name evidence="10" type="primary">hpnI</name>
    <name evidence="10" type="ORF">AMOR_12230</name>
</gene>
<organism evidence="10 11">
    <name type="scientific">Anaeromyxobacter oryzae</name>
    <dbReference type="NCBI Taxonomy" id="2918170"/>
    <lineage>
        <taxon>Bacteria</taxon>
        <taxon>Pseudomonadati</taxon>
        <taxon>Myxococcota</taxon>
        <taxon>Myxococcia</taxon>
        <taxon>Myxococcales</taxon>
        <taxon>Cystobacterineae</taxon>
        <taxon>Anaeromyxobacteraceae</taxon>
        <taxon>Anaeromyxobacter</taxon>
    </lineage>
</organism>
<evidence type="ECO:0000313" key="11">
    <source>
        <dbReference type="Proteomes" id="UP001162891"/>
    </source>
</evidence>